<name>A0AAD8FJ59_BIOPF</name>
<evidence type="ECO:0000313" key="4">
    <source>
        <dbReference type="Proteomes" id="UP001233172"/>
    </source>
</evidence>
<feature type="compositionally biased region" description="Basic residues" evidence="1">
    <location>
        <begin position="1"/>
        <end position="10"/>
    </location>
</feature>
<protein>
    <submittedName>
        <fullName evidence="3">Eukaryotic translation initiation factor 3 subunit L</fullName>
    </submittedName>
</protein>
<feature type="region of interest" description="Disordered" evidence="1">
    <location>
        <begin position="1"/>
        <end position="34"/>
    </location>
</feature>
<dbReference type="EMBL" id="JASAOG010000009">
    <property type="protein sequence ID" value="KAK0066932.1"/>
    <property type="molecule type" value="Genomic_DNA"/>
</dbReference>
<dbReference type="Proteomes" id="UP001233172">
    <property type="component" value="Unassembled WGS sequence"/>
</dbReference>
<dbReference type="InterPro" id="IPR049012">
    <property type="entry name" value="Mutator_transp_dom"/>
</dbReference>
<feature type="compositionally biased region" description="Polar residues" evidence="1">
    <location>
        <begin position="11"/>
        <end position="21"/>
    </location>
</feature>
<reference evidence="3" key="2">
    <citation type="submission" date="2023-04" db="EMBL/GenBank/DDBJ databases">
        <authorList>
            <person name="Bu L."/>
            <person name="Lu L."/>
            <person name="Laidemitt M.R."/>
            <person name="Zhang S.M."/>
            <person name="Mutuku M."/>
            <person name="Mkoji G."/>
            <person name="Steinauer M."/>
            <person name="Loker E.S."/>
        </authorList>
    </citation>
    <scope>NUCLEOTIDE SEQUENCE</scope>
    <source>
        <strain evidence="3">KasaAsao</strain>
        <tissue evidence="3">Whole Snail</tissue>
    </source>
</reference>
<comment type="caution">
    <text evidence="3">The sequence shown here is derived from an EMBL/GenBank/DDBJ whole genome shotgun (WGS) entry which is preliminary data.</text>
</comment>
<keyword evidence="3" id="KW-0648">Protein biosynthesis</keyword>
<dbReference type="Pfam" id="PF20700">
    <property type="entry name" value="Mutator"/>
    <property type="match status" value="1"/>
</dbReference>
<evidence type="ECO:0000259" key="2">
    <source>
        <dbReference type="Pfam" id="PF20700"/>
    </source>
</evidence>
<reference evidence="3" key="1">
    <citation type="journal article" date="2023" name="PLoS Negl. Trop. Dis.">
        <title>A genome sequence for Biomphalaria pfeifferi, the major vector snail for the human-infecting parasite Schistosoma mansoni.</title>
        <authorList>
            <person name="Bu L."/>
            <person name="Lu L."/>
            <person name="Laidemitt M.R."/>
            <person name="Zhang S.M."/>
            <person name="Mutuku M."/>
            <person name="Mkoji G."/>
            <person name="Steinauer M."/>
            <person name="Loker E.S."/>
        </authorList>
    </citation>
    <scope>NUCLEOTIDE SEQUENCE</scope>
    <source>
        <strain evidence="3">KasaAsao</strain>
    </source>
</reference>
<accession>A0AAD8FJ59</accession>
<evidence type="ECO:0000313" key="3">
    <source>
        <dbReference type="EMBL" id="KAK0066932.1"/>
    </source>
</evidence>
<sequence>MCRAHAKKVRNTSSSTKSPKQGSEAGKGLSGLGHLTDKKIDTLQNYYGMAKRQNAGNLQAMVLAVKSVLDHVASSDTDPKHQHCDPH</sequence>
<organism evidence="3 4">
    <name type="scientific">Biomphalaria pfeifferi</name>
    <name type="common">Bloodfluke planorb</name>
    <name type="synonym">Freshwater snail</name>
    <dbReference type="NCBI Taxonomy" id="112525"/>
    <lineage>
        <taxon>Eukaryota</taxon>
        <taxon>Metazoa</taxon>
        <taxon>Spiralia</taxon>
        <taxon>Lophotrochozoa</taxon>
        <taxon>Mollusca</taxon>
        <taxon>Gastropoda</taxon>
        <taxon>Heterobranchia</taxon>
        <taxon>Euthyneura</taxon>
        <taxon>Panpulmonata</taxon>
        <taxon>Hygrophila</taxon>
        <taxon>Lymnaeoidea</taxon>
        <taxon>Planorbidae</taxon>
        <taxon>Biomphalaria</taxon>
    </lineage>
</organism>
<keyword evidence="3" id="KW-0396">Initiation factor</keyword>
<gene>
    <name evidence="3" type="ORF">Bpfe_003667</name>
</gene>
<dbReference type="GO" id="GO:0003743">
    <property type="term" value="F:translation initiation factor activity"/>
    <property type="evidence" value="ECO:0007669"/>
    <property type="project" value="UniProtKB-KW"/>
</dbReference>
<evidence type="ECO:0000256" key="1">
    <source>
        <dbReference type="SAM" id="MobiDB-lite"/>
    </source>
</evidence>
<feature type="domain" description="Mutator-like transposase" evidence="2">
    <location>
        <begin position="2"/>
        <end position="85"/>
    </location>
</feature>
<proteinExistence type="predicted"/>
<keyword evidence="4" id="KW-1185">Reference proteome</keyword>
<dbReference type="AlphaFoldDB" id="A0AAD8FJ59"/>